<keyword evidence="5 8" id="KW-0812">Transmembrane</keyword>
<dbReference type="InterPro" id="IPR001626">
    <property type="entry name" value="ABC_TroCD"/>
</dbReference>
<feature type="transmembrane region" description="Helical" evidence="9">
    <location>
        <begin position="40"/>
        <end position="59"/>
    </location>
</feature>
<name>A0A517NHA6_9BACT</name>
<feature type="transmembrane region" description="Helical" evidence="9">
    <location>
        <begin position="71"/>
        <end position="91"/>
    </location>
</feature>
<dbReference type="Gene3D" id="1.10.3470.10">
    <property type="entry name" value="ABC transporter involved in vitamin B12 uptake, BtuC"/>
    <property type="match status" value="1"/>
</dbReference>
<dbReference type="AlphaFoldDB" id="A0A517NHA6"/>
<dbReference type="PANTHER" id="PTHR30477">
    <property type="entry name" value="ABC-TRANSPORTER METAL-BINDING PROTEIN"/>
    <property type="match status" value="1"/>
</dbReference>
<dbReference type="PANTHER" id="PTHR30477:SF3">
    <property type="entry name" value="METAL TRANSPORT SYSTEM MEMBRANE PROTEIN CT_069-RELATED"/>
    <property type="match status" value="1"/>
</dbReference>
<feature type="transmembrane region" description="Helical" evidence="9">
    <location>
        <begin position="7"/>
        <end position="34"/>
    </location>
</feature>
<keyword evidence="7 9" id="KW-0472">Membrane</keyword>
<sequence length="303" mass="31382">MSLFDTLFAYNTMVVLAGTMLLGVAAGVTGTFLLLRGRALAGDVIGHAALPGVAIAFLVHSMIAPESGKSLAVMLIGGAISSGLGMVAVLWLRRVGRLPEDAVLAIVLSTFFGAGVVIMPIVQASPTGSQAGLPGFIFGQAASIRQADVWLLGSIAVATILASMTLIKEWTLMCFDEGLATVLGYPIRRLDLLLMALVVAVSVAGMQAVGLLLIVALLIIPASAARYWSDSIRPNIWISGGIGALSAGLGSMASAVVPKLSTGAIIVVFAALLLAISVLVGRQHGLIFRWRAISRLKQQNLAE</sequence>
<evidence type="ECO:0000256" key="1">
    <source>
        <dbReference type="ARBA" id="ARBA00004651"/>
    </source>
</evidence>
<evidence type="ECO:0000256" key="2">
    <source>
        <dbReference type="ARBA" id="ARBA00008034"/>
    </source>
</evidence>
<accession>A0A517NHA6</accession>
<dbReference type="InterPro" id="IPR037294">
    <property type="entry name" value="ABC_BtuC-like"/>
</dbReference>
<feature type="transmembrane region" description="Helical" evidence="9">
    <location>
        <begin position="236"/>
        <end position="257"/>
    </location>
</feature>
<evidence type="ECO:0000313" key="11">
    <source>
        <dbReference type="Proteomes" id="UP000318538"/>
    </source>
</evidence>
<feature type="transmembrane region" description="Helical" evidence="9">
    <location>
        <begin position="103"/>
        <end position="122"/>
    </location>
</feature>
<evidence type="ECO:0000256" key="6">
    <source>
        <dbReference type="ARBA" id="ARBA00022989"/>
    </source>
</evidence>
<keyword evidence="3 8" id="KW-0813">Transport</keyword>
<evidence type="ECO:0000256" key="4">
    <source>
        <dbReference type="ARBA" id="ARBA00022475"/>
    </source>
</evidence>
<evidence type="ECO:0000256" key="3">
    <source>
        <dbReference type="ARBA" id="ARBA00022448"/>
    </source>
</evidence>
<comment type="similarity">
    <text evidence="2 8">Belongs to the ABC-3 integral membrane protein family.</text>
</comment>
<evidence type="ECO:0000256" key="5">
    <source>
        <dbReference type="ARBA" id="ARBA00022692"/>
    </source>
</evidence>
<comment type="subcellular location">
    <subcellularLocation>
        <location evidence="1 8">Cell membrane</location>
        <topology evidence="1 8">Multi-pass membrane protein</topology>
    </subcellularLocation>
</comment>
<feature type="transmembrane region" description="Helical" evidence="9">
    <location>
        <begin position="263"/>
        <end position="281"/>
    </location>
</feature>
<dbReference type="GO" id="GO:0010043">
    <property type="term" value="P:response to zinc ion"/>
    <property type="evidence" value="ECO:0007669"/>
    <property type="project" value="TreeGrafter"/>
</dbReference>
<dbReference type="RefSeq" id="WP_145173249.1">
    <property type="nucleotide sequence ID" value="NZ_CP036525.1"/>
</dbReference>
<gene>
    <name evidence="10" type="primary">mntB_1</name>
    <name evidence="10" type="ORF">K227x_49290</name>
</gene>
<dbReference type="Proteomes" id="UP000318538">
    <property type="component" value="Chromosome"/>
</dbReference>
<evidence type="ECO:0000256" key="9">
    <source>
        <dbReference type="SAM" id="Phobius"/>
    </source>
</evidence>
<keyword evidence="4" id="KW-1003">Cell membrane</keyword>
<evidence type="ECO:0000256" key="7">
    <source>
        <dbReference type="ARBA" id="ARBA00023136"/>
    </source>
</evidence>
<evidence type="ECO:0000256" key="8">
    <source>
        <dbReference type="RuleBase" id="RU003943"/>
    </source>
</evidence>
<reference evidence="10 11" key="1">
    <citation type="submission" date="2019-02" db="EMBL/GenBank/DDBJ databases">
        <title>Deep-cultivation of Planctomycetes and their phenomic and genomic characterization uncovers novel biology.</title>
        <authorList>
            <person name="Wiegand S."/>
            <person name="Jogler M."/>
            <person name="Boedeker C."/>
            <person name="Pinto D."/>
            <person name="Vollmers J."/>
            <person name="Rivas-Marin E."/>
            <person name="Kohn T."/>
            <person name="Peeters S.H."/>
            <person name="Heuer A."/>
            <person name="Rast P."/>
            <person name="Oberbeckmann S."/>
            <person name="Bunk B."/>
            <person name="Jeske O."/>
            <person name="Meyerdierks A."/>
            <person name="Storesund J.E."/>
            <person name="Kallscheuer N."/>
            <person name="Luecker S."/>
            <person name="Lage O.M."/>
            <person name="Pohl T."/>
            <person name="Merkel B.J."/>
            <person name="Hornburger P."/>
            <person name="Mueller R.-W."/>
            <person name="Bruemmer F."/>
            <person name="Labrenz M."/>
            <person name="Spormann A.M."/>
            <person name="Op den Camp H."/>
            <person name="Overmann J."/>
            <person name="Amann R."/>
            <person name="Jetten M.S.M."/>
            <person name="Mascher T."/>
            <person name="Medema M.H."/>
            <person name="Devos D.P."/>
            <person name="Kaster A.-K."/>
            <person name="Ovreas L."/>
            <person name="Rohde M."/>
            <person name="Galperin M.Y."/>
            <person name="Jogler C."/>
        </authorList>
    </citation>
    <scope>NUCLEOTIDE SEQUENCE [LARGE SCALE GENOMIC DNA]</scope>
    <source>
        <strain evidence="10 11">K22_7</strain>
    </source>
</reference>
<keyword evidence="6 9" id="KW-1133">Transmembrane helix</keyword>
<dbReference type="EMBL" id="CP036525">
    <property type="protein sequence ID" value="QDT06519.1"/>
    <property type="molecule type" value="Genomic_DNA"/>
</dbReference>
<evidence type="ECO:0000313" key="10">
    <source>
        <dbReference type="EMBL" id="QDT06519.1"/>
    </source>
</evidence>
<dbReference type="GO" id="GO:0043190">
    <property type="term" value="C:ATP-binding cassette (ABC) transporter complex"/>
    <property type="evidence" value="ECO:0007669"/>
    <property type="project" value="InterPro"/>
</dbReference>
<protein>
    <submittedName>
        <fullName evidence="10">Manganese transport system membrane protein MntB</fullName>
    </submittedName>
</protein>
<dbReference type="KEGG" id="rlc:K227x_49290"/>
<proteinExistence type="inferred from homology"/>
<dbReference type="GO" id="GO:0055085">
    <property type="term" value="P:transmembrane transport"/>
    <property type="evidence" value="ECO:0007669"/>
    <property type="project" value="InterPro"/>
</dbReference>
<keyword evidence="11" id="KW-1185">Reference proteome</keyword>
<feature type="transmembrane region" description="Helical" evidence="9">
    <location>
        <begin position="192"/>
        <end position="224"/>
    </location>
</feature>
<dbReference type="SUPFAM" id="SSF81345">
    <property type="entry name" value="ABC transporter involved in vitamin B12 uptake, BtuC"/>
    <property type="match status" value="1"/>
</dbReference>
<feature type="transmembrane region" description="Helical" evidence="9">
    <location>
        <begin position="149"/>
        <end position="167"/>
    </location>
</feature>
<dbReference type="CDD" id="cd06550">
    <property type="entry name" value="TM_ABC_iron-siderophores_like"/>
    <property type="match status" value="1"/>
</dbReference>
<dbReference type="OrthoDB" id="9788905at2"/>
<dbReference type="Pfam" id="PF00950">
    <property type="entry name" value="ABC-3"/>
    <property type="match status" value="1"/>
</dbReference>
<organism evidence="10 11">
    <name type="scientific">Rubripirellula lacrimiformis</name>
    <dbReference type="NCBI Taxonomy" id="1930273"/>
    <lineage>
        <taxon>Bacteria</taxon>
        <taxon>Pseudomonadati</taxon>
        <taxon>Planctomycetota</taxon>
        <taxon>Planctomycetia</taxon>
        <taxon>Pirellulales</taxon>
        <taxon>Pirellulaceae</taxon>
        <taxon>Rubripirellula</taxon>
    </lineage>
</organism>